<evidence type="ECO:0000256" key="1">
    <source>
        <dbReference type="SAM" id="SignalP"/>
    </source>
</evidence>
<keyword evidence="4" id="KW-1185">Reference proteome</keyword>
<sequence>MVRFTRFHSAAALCLSVTLASLTLTACAPATTTAMTSAASGTAVASIPNAIDIPATGETRAALVIYPGANVAPEAYRWLGEALAGRGIRTVIVRFPLNLAVLEPNRAGRVIKALGLPAGRIFLAGHSLGGAMAAQFLAGQGAGQVAGLILMGAYPAGNVSLHGQPLLAVLDLAAQNDGLSTLPEVQSSLPRLPEKTRLVVLPGAVHADFGRYGEQKGDGLRVTAREVTEAAIIGEVAGFIEGVAR</sequence>
<dbReference type="GO" id="GO:0016787">
    <property type="term" value="F:hydrolase activity"/>
    <property type="evidence" value="ECO:0007669"/>
    <property type="project" value="UniProtKB-KW"/>
</dbReference>
<dbReference type="InterPro" id="IPR029059">
    <property type="entry name" value="AB_hydrolase_5"/>
</dbReference>
<feature type="signal peptide" evidence="1">
    <location>
        <begin position="1"/>
        <end position="30"/>
    </location>
</feature>
<proteinExistence type="predicted"/>
<keyword evidence="3" id="KW-0378">Hydrolase</keyword>
<dbReference type="SUPFAM" id="SSF53474">
    <property type="entry name" value="alpha/beta-Hydrolases"/>
    <property type="match status" value="1"/>
</dbReference>
<keyword evidence="1" id="KW-0732">Signal</keyword>
<dbReference type="RefSeq" id="WP_380014850.1">
    <property type="nucleotide sequence ID" value="NZ_JBHLYR010000060.1"/>
</dbReference>
<evidence type="ECO:0000259" key="2">
    <source>
        <dbReference type="Pfam" id="PF12695"/>
    </source>
</evidence>
<dbReference type="PROSITE" id="PS51257">
    <property type="entry name" value="PROKAR_LIPOPROTEIN"/>
    <property type="match status" value="1"/>
</dbReference>
<accession>A0ABV6B3G9</accession>
<dbReference type="Pfam" id="PF12695">
    <property type="entry name" value="Abhydrolase_5"/>
    <property type="match status" value="1"/>
</dbReference>
<dbReference type="Proteomes" id="UP001589733">
    <property type="component" value="Unassembled WGS sequence"/>
</dbReference>
<reference evidence="3 4" key="1">
    <citation type="submission" date="2024-09" db="EMBL/GenBank/DDBJ databases">
        <authorList>
            <person name="Sun Q."/>
            <person name="Mori K."/>
        </authorList>
    </citation>
    <scope>NUCLEOTIDE SEQUENCE [LARGE SCALE GENOMIC DNA]</scope>
    <source>
        <strain evidence="3 4">JCM 13503</strain>
    </source>
</reference>
<feature type="chain" id="PRO_5045376252" evidence="1">
    <location>
        <begin position="31"/>
        <end position="245"/>
    </location>
</feature>
<gene>
    <name evidence="3" type="ORF">ACFFLM_20385</name>
</gene>
<evidence type="ECO:0000313" key="3">
    <source>
        <dbReference type="EMBL" id="MFB9994319.1"/>
    </source>
</evidence>
<feature type="domain" description="Alpha/beta hydrolase fold-5" evidence="2">
    <location>
        <begin position="63"/>
        <end position="222"/>
    </location>
</feature>
<dbReference type="InterPro" id="IPR029058">
    <property type="entry name" value="AB_hydrolase_fold"/>
</dbReference>
<comment type="caution">
    <text evidence="3">The sequence shown here is derived from an EMBL/GenBank/DDBJ whole genome shotgun (WGS) entry which is preliminary data.</text>
</comment>
<dbReference type="EMBL" id="JBHLYR010000060">
    <property type="protein sequence ID" value="MFB9994319.1"/>
    <property type="molecule type" value="Genomic_DNA"/>
</dbReference>
<evidence type="ECO:0000313" key="4">
    <source>
        <dbReference type="Proteomes" id="UP001589733"/>
    </source>
</evidence>
<protein>
    <submittedName>
        <fullName evidence="3">Alpha/beta hydrolase</fullName>
    </submittedName>
</protein>
<name>A0ABV6B3G9_9DEIO</name>
<dbReference type="Gene3D" id="3.40.50.1820">
    <property type="entry name" value="alpha/beta hydrolase"/>
    <property type="match status" value="1"/>
</dbReference>
<organism evidence="3 4">
    <name type="scientific">Deinococcus oregonensis</name>
    <dbReference type="NCBI Taxonomy" id="1805970"/>
    <lineage>
        <taxon>Bacteria</taxon>
        <taxon>Thermotogati</taxon>
        <taxon>Deinococcota</taxon>
        <taxon>Deinococci</taxon>
        <taxon>Deinococcales</taxon>
        <taxon>Deinococcaceae</taxon>
        <taxon>Deinococcus</taxon>
    </lineage>
</organism>